<dbReference type="Proteomes" id="UP000654922">
    <property type="component" value="Unassembled WGS sequence"/>
</dbReference>
<dbReference type="EMBL" id="JACBAE010000938">
    <property type="protein sequence ID" value="KAF7174428.1"/>
    <property type="molecule type" value="Genomic_DNA"/>
</dbReference>
<name>A0A8H6QK14_9EURO</name>
<protein>
    <submittedName>
        <fullName evidence="1">Uncharacterized protein</fullName>
    </submittedName>
</protein>
<proteinExistence type="predicted"/>
<dbReference type="AlphaFoldDB" id="A0A8H6QK14"/>
<organism evidence="1 2">
    <name type="scientific">Aspergillus felis</name>
    <dbReference type="NCBI Taxonomy" id="1287682"/>
    <lineage>
        <taxon>Eukaryota</taxon>
        <taxon>Fungi</taxon>
        <taxon>Dikarya</taxon>
        <taxon>Ascomycota</taxon>
        <taxon>Pezizomycotina</taxon>
        <taxon>Eurotiomycetes</taxon>
        <taxon>Eurotiomycetidae</taxon>
        <taxon>Eurotiales</taxon>
        <taxon>Aspergillaceae</taxon>
        <taxon>Aspergillus</taxon>
        <taxon>Aspergillus subgen. Fumigati</taxon>
    </lineage>
</organism>
<sequence length="168" mass="18839">MAQLVINGRDAASTGVSLFFLDYGYNVEPLDIEALDCEATAVSAARSPKDRANNIIIKMQEATEMAQSELTTAQQQQEEYSNHSYLASPRYAVKSKHAKFTVLKAIRSHAYQLDMLLGVYNIFYVSLLRPAASDPFPSQVNNDYQPPLELVNGEAEYTVEEILKEREK</sequence>
<evidence type="ECO:0000313" key="1">
    <source>
        <dbReference type="EMBL" id="KAF7174428.1"/>
    </source>
</evidence>
<dbReference type="OrthoDB" id="4509506at2759"/>
<comment type="caution">
    <text evidence="1">The sequence shown here is derived from an EMBL/GenBank/DDBJ whole genome shotgun (WGS) entry which is preliminary data.</text>
</comment>
<accession>A0A8H6QK14</accession>
<evidence type="ECO:0000313" key="2">
    <source>
        <dbReference type="Proteomes" id="UP000654922"/>
    </source>
</evidence>
<reference evidence="1" key="1">
    <citation type="submission" date="2020-06" db="EMBL/GenBank/DDBJ databases">
        <title>Draft genome sequences of strains closely related to Aspergillus parafelis and Aspergillus hiratsukae.</title>
        <authorList>
            <person name="Dos Santos R.A.C."/>
            <person name="Rivero-Menendez O."/>
            <person name="Steenwyk J.L."/>
            <person name="Mead M.E."/>
            <person name="Goldman G.H."/>
            <person name="Alastruey-Izquierdo A."/>
            <person name="Rokas A."/>
        </authorList>
    </citation>
    <scope>NUCLEOTIDE SEQUENCE</scope>
    <source>
        <strain evidence="1">CNM-CM5623</strain>
    </source>
</reference>
<gene>
    <name evidence="1" type="ORF">CNMCM5623_007171</name>
</gene>